<accession>A0A517YDS6</accession>
<dbReference type="Proteomes" id="UP000315017">
    <property type="component" value="Chromosome"/>
</dbReference>
<evidence type="ECO:0000313" key="3">
    <source>
        <dbReference type="EMBL" id="QDU28404.1"/>
    </source>
</evidence>
<evidence type="ECO:0000256" key="2">
    <source>
        <dbReference type="SAM" id="SignalP"/>
    </source>
</evidence>
<dbReference type="RefSeq" id="WP_145090637.1">
    <property type="nucleotide sequence ID" value="NZ_CP036274.1"/>
</dbReference>
<proteinExistence type="predicted"/>
<sequence length="215" mass="22690" precursor="true">MSTKRFLLACLVISGGAAAAWPFRHAPSPPAQTLALEHEGGDSTWSLPQDLTLQVNPNSGSSPAPDLQPVISSSAPPGTLTRPASYNAIPANEPPLESLPAPPFLPMAYESLLVPVRPTNHAPAASDLPVHEPLLPSADELTAIEREKPSPLWRRHRIVEGDTLTGLAERYLGDASRAGEIHVANIDRLASPQILPLGVTLLIPPRIPAGTAQAP</sequence>
<evidence type="ECO:0008006" key="5">
    <source>
        <dbReference type="Google" id="ProtNLM"/>
    </source>
</evidence>
<feature type="chain" id="PRO_5021867389" description="LysM domain-containing protein" evidence="2">
    <location>
        <begin position="20"/>
        <end position="215"/>
    </location>
</feature>
<dbReference type="Gene3D" id="3.10.350.10">
    <property type="entry name" value="LysM domain"/>
    <property type="match status" value="1"/>
</dbReference>
<feature type="region of interest" description="Disordered" evidence="1">
    <location>
        <begin position="55"/>
        <end position="91"/>
    </location>
</feature>
<organism evidence="3 4">
    <name type="scientific">Anatilimnocola aggregata</name>
    <dbReference type="NCBI Taxonomy" id="2528021"/>
    <lineage>
        <taxon>Bacteria</taxon>
        <taxon>Pseudomonadati</taxon>
        <taxon>Planctomycetota</taxon>
        <taxon>Planctomycetia</taxon>
        <taxon>Pirellulales</taxon>
        <taxon>Pirellulaceae</taxon>
        <taxon>Anatilimnocola</taxon>
    </lineage>
</organism>
<dbReference type="InterPro" id="IPR036779">
    <property type="entry name" value="LysM_dom_sf"/>
</dbReference>
<dbReference type="AlphaFoldDB" id="A0A517YDS6"/>
<keyword evidence="4" id="KW-1185">Reference proteome</keyword>
<keyword evidence="2" id="KW-0732">Signal</keyword>
<name>A0A517YDS6_9BACT</name>
<evidence type="ECO:0000256" key="1">
    <source>
        <dbReference type="SAM" id="MobiDB-lite"/>
    </source>
</evidence>
<dbReference type="OrthoDB" id="292277at2"/>
<gene>
    <name evidence="3" type="ORF">ETAA8_35040</name>
</gene>
<evidence type="ECO:0000313" key="4">
    <source>
        <dbReference type="Proteomes" id="UP000315017"/>
    </source>
</evidence>
<feature type="signal peptide" evidence="2">
    <location>
        <begin position="1"/>
        <end position="19"/>
    </location>
</feature>
<dbReference type="EMBL" id="CP036274">
    <property type="protein sequence ID" value="QDU28404.1"/>
    <property type="molecule type" value="Genomic_DNA"/>
</dbReference>
<reference evidence="3 4" key="1">
    <citation type="submission" date="2019-02" db="EMBL/GenBank/DDBJ databases">
        <title>Deep-cultivation of Planctomycetes and their phenomic and genomic characterization uncovers novel biology.</title>
        <authorList>
            <person name="Wiegand S."/>
            <person name="Jogler M."/>
            <person name="Boedeker C."/>
            <person name="Pinto D."/>
            <person name="Vollmers J."/>
            <person name="Rivas-Marin E."/>
            <person name="Kohn T."/>
            <person name="Peeters S.H."/>
            <person name="Heuer A."/>
            <person name="Rast P."/>
            <person name="Oberbeckmann S."/>
            <person name="Bunk B."/>
            <person name="Jeske O."/>
            <person name="Meyerdierks A."/>
            <person name="Storesund J.E."/>
            <person name="Kallscheuer N."/>
            <person name="Luecker S."/>
            <person name="Lage O.M."/>
            <person name="Pohl T."/>
            <person name="Merkel B.J."/>
            <person name="Hornburger P."/>
            <person name="Mueller R.-W."/>
            <person name="Bruemmer F."/>
            <person name="Labrenz M."/>
            <person name="Spormann A.M."/>
            <person name="Op den Camp H."/>
            <person name="Overmann J."/>
            <person name="Amann R."/>
            <person name="Jetten M.S.M."/>
            <person name="Mascher T."/>
            <person name="Medema M.H."/>
            <person name="Devos D.P."/>
            <person name="Kaster A.-K."/>
            <person name="Ovreas L."/>
            <person name="Rohde M."/>
            <person name="Galperin M.Y."/>
            <person name="Jogler C."/>
        </authorList>
    </citation>
    <scope>NUCLEOTIDE SEQUENCE [LARGE SCALE GENOMIC DNA]</scope>
    <source>
        <strain evidence="3 4">ETA_A8</strain>
    </source>
</reference>
<protein>
    <recommendedName>
        <fullName evidence="5">LysM domain-containing protein</fullName>
    </recommendedName>
</protein>
<dbReference type="KEGG" id="aagg:ETAA8_35040"/>